<comment type="caution">
    <text evidence="4">The sequence shown here is derived from an EMBL/GenBank/DDBJ whole genome shotgun (WGS) entry which is preliminary data.</text>
</comment>
<dbReference type="InterPro" id="IPR000409">
    <property type="entry name" value="BEACH_dom"/>
</dbReference>
<feature type="repeat" description="WD" evidence="2">
    <location>
        <begin position="1052"/>
        <end position="1086"/>
    </location>
</feature>
<evidence type="ECO:0000256" key="1">
    <source>
        <dbReference type="ARBA" id="ARBA00022574"/>
    </source>
</evidence>
<feature type="domain" description="BEACH" evidence="3">
    <location>
        <begin position="204"/>
        <end position="430"/>
    </location>
</feature>
<dbReference type="InterPro" id="IPR036322">
    <property type="entry name" value="WD40_repeat_dom_sf"/>
</dbReference>
<dbReference type="InterPro" id="IPR001680">
    <property type="entry name" value="WD40_rpt"/>
</dbReference>
<dbReference type="PROSITE" id="PS50294">
    <property type="entry name" value="WD_REPEATS_REGION"/>
    <property type="match status" value="1"/>
</dbReference>
<dbReference type="InterPro" id="IPR036372">
    <property type="entry name" value="BEACH_dom_sf"/>
</dbReference>
<dbReference type="Pfam" id="PF00400">
    <property type="entry name" value="WD40"/>
    <property type="match status" value="1"/>
</dbReference>
<dbReference type="PANTHER" id="PTHR46866">
    <property type="entry name" value="GH12955P"/>
    <property type="match status" value="1"/>
</dbReference>
<dbReference type="SMART" id="SM01026">
    <property type="entry name" value="Beach"/>
    <property type="match status" value="1"/>
</dbReference>
<organism evidence="4 5">
    <name type="scientific">Necator americanus</name>
    <name type="common">Human hookworm</name>
    <dbReference type="NCBI Taxonomy" id="51031"/>
    <lineage>
        <taxon>Eukaryota</taxon>
        <taxon>Metazoa</taxon>
        <taxon>Ecdysozoa</taxon>
        <taxon>Nematoda</taxon>
        <taxon>Chromadorea</taxon>
        <taxon>Rhabditida</taxon>
        <taxon>Rhabditina</taxon>
        <taxon>Rhabditomorpha</taxon>
        <taxon>Strongyloidea</taxon>
        <taxon>Ancylostomatidae</taxon>
        <taxon>Bunostominae</taxon>
        <taxon>Necator</taxon>
    </lineage>
</organism>
<gene>
    <name evidence="4" type="primary">Necator_chrIII.g11862</name>
    <name evidence="4" type="ORF">RB195_011096</name>
</gene>
<dbReference type="Pfam" id="PF02138">
    <property type="entry name" value="Beach"/>
    <property type="match status" value="1"/>
</dbReference>
<dbReference type="SUPFAM" id="SSF48371">
    <property type="entry name" value="ARM repeat"/>
    <property type="match status" value="1"/>
</dbReference>
<dbReference type="Proteomes" id="UP001303046">
    <property type="component" value="Unassembled WGS sequence"/>
</dbReference>
<dbReference type="InterPro" id="IPR016024">
    <property type="entry name" value="ARM-type_fold"/>
</dbReference>
<dbReference type="SUPFAM" id="SSF81837">
    <property type="entry name" value="BEACH domain"/>
    <property type="match status" value="1"/>
</dbReference>
<dbReference type="SMART" id="SM00320">
    <property type="entry name" value="WD40"/>
    <property type="match status" value="2"/>
</dbReference>
<evidence type="ECO:0000259" key="3">
    <source>
        <dbReference type="SMART" id="SM01026"/>
    </source>
</evidence>
<proteinExistence type="predicted"/>
<protein>
    <recommendedName>
        <fullName evidence="3">BEACH domain-containing protein</fullName>
    </recommendedName>
</protein>
<sequence>MKSPTWNETTFKDVLVPAVQSFINEGTTDFAKKHLLSSTVVFRNVNLQDEIFVDSLCDDDGASGSDYWNNVADRFGVCYCRIAEGKIAEIEFRPFRVIPHIVPIIAIVRGEKTVTVIYDDLGPDWVDLNLVLRYSYSNIEQYSQVHNFAAAALADLYFQLDRLNFYVRDPLFLCDNVFWLLCDPFGSGSDDYPYEDFAYQSTATSEWVNGAMSNYDYITILNKAAGRVRGEVHNHPIFPWVCDFKEKNGGWRDLTKTKYRLAKGDDQLGQNFRHLSHHIPEILSDIGYMVYKARVESKSNLCKHVRSNWVPREYPATMTRMYEWTPDECIPEFYDDPSILVSKHSDMPDLELPSFVSSPEEFIKWHREMLESDEVSRHLHEWIDLNFGHMLSGDMAVDCLNVHMCFSEPKTHRFRTIGVVQLFHRPHPKRFRGSSGNPLVDCDKSGFELKQDFCLDSPVKSQNEPVTLLETYRSKIKETKFKTPADQMFLSFVHSLFRFRKHFLRFTPLRDFDRNNRRFVEHSYDLPESWLDFVNEIVDGCSEFTDHSHIPFYLLQTLDIPMEVVNFHDGIANYYSFHLLRKSVVVQGNEERLQSVMLREIDALKNAMETSVMENSLVRLFERMIADKESAVQTVHRLFVVVCRTFDDQSFEQILKPLVELLGCESSVKLLDRRFLLPASIAYGAARFLREFLPTVIEAVASLQIDRSVVAKESVVWLSKRYGPVISARFITANLLRVLGSCYMGMALLGRNQEPESVFTLPLVGDECGARVEACLTEIAASYSVTFVTVQYLPFCVDLVEQATKRLTPPIEAGLLAAFRIVRLSAKSMTDHQLMNYLEDYIVEKIIVRVLQLTFSANASFYDNRSRIIVTAGAVSILYNISMRIGLENTRMYARKPFELMFETFGKLYEADEQLKISAKCTDTAEAVASIPLWFVSSVIDRFASSWGVPLLSSFCSDPAFLVPFVSSQVASSPSSPLRMTTVYQLNSFPSGNRLLSLSSPPSQSNLSSIGGVGLCESTSLSALWCARISAAVCTSEGKSAFRFDHLSLCSFNGHSSSVRRIAALSNENSFISASSDKTVKLWSIKPELDTVEAQQTYGRHQRSIQDVALLANNLIASTDGVLHVWDPFRGAIIAQLDWDNEATICGLAHVDRHSMAAISSLHSTVRLLDTRIGCWTSELKVSNVSGLTRAFSVRDSGHKMVVALSNGTIVVLDARTGRLSSLSHGNNTHATAVKWLTETDFLVCDADEPGTIFTANPRICAVRKLPDTVASAFVSDDKLVTLQGNSVIRVYSGAETVLEAKKDPQATMQSSSPSKVMEYSAIHDVWSYVDDLPSEYEEYYSERLVDSLYERAPAESTFFLNANCEDPTYINIRQDRAPPVFYHFGDRYKGLFMFLRETNTKKAAISSLQNEIESLLSIKSDCYLATENERMFAADINIFATMVDNQLRRIRRSSVQQFNAISKKLTELEVKGRSRTHATPSFAFLRKFFQRLFTRRTNA</sequence>
<keyword evidence="1 2" id="KW-0853">WD repeat</keyword>
<keyword evidence="5" id="KW-1185">Reference proteome</keyword>
<dbReference type="PANTHER" id="PTHR46866:SF1">
    <property type="entry name" value="GH12955P"/>
    <property type="match status" value="1"/>
</dbReference>
<name>A0ABR1D210_NECAM</name>
<dbReference type="CDD" id="cd06071">
    <property type="entry name" value="Beach"/>
    <property type="match status" value="1"/>
</dbReference>
<evidence type="ECO:0000256" key="2">
    <source>
        <dbReference type="PROSITE-ProRule" id="PRU00221"/>
    </source>
</evidence>
<accession>A0ABR1D210</accession>
<reference evidence="4 5" key="1">
    <citation type="submission" date="2023-08" db="EMBL/GenBank/DDBJ databases">
        <title>A Necator americanus chromosomal reference genome.</title>
        <authorList>
            <person name="Ilik V."/>
            <person name="Petrzelkova K.J."/>
            <person name="Pardy F."/>
            <person name="Fuh T."/>
            <person name="Niatou-Singa F.S."/>
            <person name="Gouil Q."/>
            <person name="Baker L."/>
            <person name="Ritchie M.E."/>
            <person name="Jex A.R."/>
            <person name="Gazzola D."/>
            <person name="Li H."/>
            <person name="Toshio Fujiwara R."/>
            <person name="Zhan B."/>
            <person name="Aroian R.V."/>
            <person name="Pafco B."/>
            <person name="Schwarz E.M."/>
        </authorList>
    </citation>
    <scope>NUCLEOTIDE SEQUENCE [LARGE SCALE GENOMIC DNA]</scope>
    <source>
        <strain evidence="4 5">Aroian</strain>
        <tissue evidence="4">Whole animal</tissue>
    </source>
</reference>
<dbReference type="InterPro" id="IPR015943">
    <property type="entry name" value="WD40/YVTN_repeat-like_dom_sf"/>
</dbReference>
<evidence type="ECO:0000313" key="4">
    <source>
        <dbReference type="EMBL" id="KAK6744183.1"/>
    </source>
</evidence>
<evidence type="ECO:0000313" key="5">
    <source>
        <dbReference type="Proteomes" id="UP001303046"/>
    </source>
</evidence>
<dbReference type="Gene3D" id="1.10.1540.10">
    <property type="entry name" value="BEACH domain"/>
    <property type="match status" value="1"/>
</dbReference>
<dbReference type="SUPFAM" id="SSF50978">
    <property type="entry name" value="WD40 repeat-like"/>
    <property type="match status" value="1"/>
</dbReference>
<dbReference type="PROSITE" id="PS50082">
    <property type="entry name" value="WD_REPEATS_2"/>
    <property type="match status" value="1"/>
</dbReference>
<dbReference type="Gene3D" id="2.130.10.10">
    <property type="entry name" value="YVTN repeat-like/Quinoprotein amine dehydrogenase"/>
    <property type="match status" value="1"/>
</dbReference>
<dbReference type="EMBL" id="JAVFWL010000003">
    <property type="protein sequence ID" value="KAK6744183.1"/>
    <property type="molecule type" value="Genomic_DNA"/>
</dbReference>